<name>A0A811JTH8_9BILA</name>
<evidence type="ECO:0000313" key="12">
    <source>
        <dbReference type="EMBL" id="CAD5206765.1"/>
    </source>
</evidence>
<evidence type="ECO:0000313" key="13">
    <source>
        <dbReference type="Proteomes" id="UP000614601"/>
    </source>
</evidence>
<dbReference type="SUPFAM" id="SSF46785">
    <property type="entry name" value="Winged helix' DNA-binding domain"/>
    <property type="match status" value="1"/>
</dbReference>
<dbReference type="Pfam" id="PF00250">
    <property type="entry name" value="Forkhead"/>
    <property type="match status" value="1"/>
</dbReference>
<evidence type="ECO:0000256" key="3">
    <source>
        <dbReference type="ARBA" id="ARBA00022473"/>
    </source>
</evidence>
<evidence type="ECO:0000256" key="7">
    <source>
        <dbReference type="ARBA" id="ARBA00023163"/>
    </source>
</evidence>
<dbReference type="PANTHER" id="PTHR45767:SF2">
    <property type="entry name" value="FORKHEAD BOX PROTEIN O"/>
    <property type="match status" value="1"/>
</dbReference>
<keyword evidence="6 9" id="KW-0238">DNA-binding</keyword>
<evidence type="ECO:0000256" key="2">
    <source>
        <dbReference type="ARBA" id="ARBA00004496"/>
    </source>
</evidence>
<feature type="region of interest" description="Disordered" evidence="10">
    <location>
        <begin position="99"/>
        <end position="179"/>
    </location>
</feature>
<dbReference type="PANTHER" id="PTHR45767">
    <property type="entry name" value="FORKHEAD BOX PROTEIN O"/>
    <property type="match status" value="1"/>
</dbReference>
<dbReference type="GO" id="GO:0005634">
    <property type="term" value="C:nucleus"/>
    <property type="evidence" value="ECO:0007669"/>
    <property type="project" value="UniProtKB-SubCell"/>
</dbReference>
<reference evidence="12" key="1">
    <citation type="submission" date="2020-09" db="EMBL/GenBank/DDBJ databases">
        <authorList>
            <person name="Kikuchi T."/>
        </authorList>
    </citation>
    <scope>NUCLEOTIDE SEQUENCE</scope>
    <source>
        <strain evidence="12">SH1</strain>
    </source>
</reference>
<dbReference type="PROSITE" id="PS50039">
    <property type="entry name" value="FORK_HEAD_3"/>
    <property type="match status" value="1"/>
</dbReference>
<dbReference type="GO" id="GO:0000978">
    <property type="term" value="F:RNA polymerase II cis-regulatory region sequence-specific DNA binding"/>
    <property type="evidence" value="ECO:0007669"/>
    <property type="project" value="TreeGrafter"/>
</dbReference>
<keyword evidence="8 9" id="KW-0539">Nucleus</keyword>
<evidence type="ECO:0000256" key="10">
    <source>
        <dbReference type="SAM" id="MobiDB-lite"/>
    </source>
</evidence>
<protein>
    <recommendedName>
        <fullName evidence="11">Fork-head domain-containing protein</fullName>
    </recommendedName>
</protein>
<keyword evidence="3" id="KW-0217">Developmental protein</keyword>
<dbReference type="Gene3D" id="1.10.10.10">
    <property type="entry name" value="Winged helix-like DNA-binding domain superfamily/Winged helix DNA-binding domain"/>
    <property type="match status" value="1"/>
</dbReference>
<evidence type="ECO:0000256" key="8">
    <source>
        <dbReference type="ARBA" id="ARBA00023242"/>
    </source>
</evidence>
<keyword evidence="4" id="KW-0963">Cytoplasm</keyword>
<dbReference type="PRINTS" id="PR00053">
    <property type="entry name" value="FORKHEAD"/>
</dbReference>
<evidence type="ECO:0000256" key="9">
    <source>
        <dbReference type="PROSITE-ProRule" id="PRU00089"/>
    </source>
</evidence>
<dbReference type="InterPro" id="IPR001766">
    <property type="entry name" value="Fork_head_dom"/>
</dbReference>
<evidence type="ECO:0000259" key="11">
    <source>
        <dbReference type="PROSITE" id="PS50039"/>
    </source>
</evidence>
<dbReference type="EMBL" id="CAJFCW020000001">
    <property type="protein sequence ID" value="CAG9083036.1"/>
    <property type="molecule type" value="Genomic_DNA"/>
</dbReference>
<dbReference type="Proteomes" id="UP000783686">
    <property type="component" value="Unassembled WGS sequence"/>
</dbReference>
<proteinExistence type="predicted"/>
<accession>A0A811JTH8</accession>
<keyword evidence="7" id="KW-0804">Transcription</keyword>
<comment type="caution">
    <text evidence="12">The sequence shown here is derived from an EMBL/GenBank/DDBJ whole genome shotgun (WGS) entry which is preliminary data.</text>
</comment>
<evidence type="ECO:0000256" key="1">
    <source>
        <dbReference type="ARBA" id="ARBA00004123"/>
    </source>
</evidence>
<evidence type="ECO:0000256" key="6">
    <source>
        <dbReference type="ARBA" id="ARBA00023125"/>
    </source>
</evidence>
<gene>
    <name evidence="12" type="ORF">BOKJ2_LOCUS1449</name>
</gene>
<comment type="subcellular location">
    <subcellularLocation>
        <location evidence="2">Cytoplasm</location>
    </subcellularLocation>
    <subcellularLocation>
        <location evidence="1 9">Nucleus</location>
    </subcellularLocation>
</comment>
<dbReference type="InterPro" id="IPR036388">
    <property type="entry name" value="WH-like_DNA-bd_sf"/>
</dbReference>
<dbReference type="EMBL" id="CAJFDH010000001">
    <property type="protein sequence ID" value="CAD5206765.1"/>
    <property type="molecule type" value="Genomic_DNA"/>
</dbReference>
<feature type="DNA-binding region" description="Fork-head" evidence="9">
    <location>
        <begin position="181"/>
        <end position="235"/>
    </location>
</feature>
<dbReference type="InterPro" id="IPR036390">
    <property type="entry name" value="WH_DNA-bd_sf"/>
</dbReference>
<evidence type="ECO:0000256" key="4">
    <source>
        <dbReference type="ARBA" id="ARBA00022490"/>
    </source>
</evidence>
<dbReference type="Proteomes" id="UP000614601">
    <property type="component" value="Unassembled WGS sequence"/>
</dbReference>
<keyword evidence="13" id="KW-1185">Reference proteome</keyword>
<sequence length="251" mass="28427">MPNSCSDSLPCYKASDFDLPTYQNLPVVTDDVVFSNPTFIMNEIEQINCNVNSRLNLIDDISLPSPLLSDTLAMSNNNNLIFSPKEDFVSIDNVEPMSRDRCNTWPMRRPTEPPQNYSLPQEKIDEEISSSNSSLEKVDGDLDDYIPQQRSRRQSLYGQESPEGDLDDPTGKKSNSRRNAWGNMSYADLITQAILSSPEKRLTLSQVYEWMVQNVPYFRDKGDSNSSAGWKVGERIIGEMGLQVLNGLERR</sequence>
<dbReference type="SMART" id="SM00339">
    <property type="entry name" value="FH"/>
    <property type="match status" value="1"/>
</dbReference>
<feature type="domain" description="Fork-head" evidence="11">
    <location>
        <begin position="181"/>
        <end position="235"/>
    </location>
</feature>
<evidence type="ECO:0000256" key="5">
    <source>
        <dbReference type="ARBA" id="ARBA00023015"/>
    </source>
</evidence>
<keyword evidence="5" id="KW-0805">Transcription regulation</keyword>
<organism evidence="12 13">
    <name type="scientific">Bursaphelenchus okinawaensis</name>
    <dbReference type="NCBI Taxonomy" id="465554"/>
    <lineage>
        <taxon>Eukaryota</taxon>
        <taxon>Metazoa</taxon>
        <taxon>Ecdysozoa</taxon>
        <taxon>Nematoda</taxon>
        <taxon>Chromadorea</taxon>
        <taxon>Rhabditida</taxon>
        <taxon>Tylenchina</taxon>
        <taxon>Tylenchomorpha</taxon>
        <taxon>Aphelenchoidea</taxon>
        <taxon>Aphelenchoididae</taxon>
        <taxon>Bursaphelenchus</taxon>
    </lineage>
</organism>
<dbReference type="AlphaFoldDB" id="A0A811JTH8"/>
<dbReference type="OrthoDB" id="5954824at2759"/>
<dbReference type="GO" id="GO:0000981">
    <property type="term" value="F:DNA-binding transcription factor activity, RNA polymerase II-specific"/>
    <property type="evidence" value="ECO:0007669"/>
    <property type="project" value="TreeGrafter"/>
</dbReference>
<dbReference type="GO" id="GO:0005737">
    <property type="term" value="C:cytoplasm"/>
    <property type="evidence" value="ECO:0007669"/>
    <property type="project" value="UniProtKB-SubCell"/>
</dbReference>